<protein>
    <submittedName>
        <fullName evidence="2">Nucleotidyltransferase domain-containing protein</fullName>
    </submittedName>
</protein>
<proteinExistence type="predicted"/>
<comment type="caution">
    <text evidence="2">The sequence shown here is derived from an EMBL/GenBank/DDBJ whole genome shotgun (WGS) entry which is preliminary data.</text>
</comment>
<dbReference type="InterPro" id="IPR043519">
    <property type="entry name" value="NT_sf"/>
</dbReference>
<evidence type="ECO:0000313" key="2">
    <source>
        <dbReference type="EMBL" id="HIR02230.1"/>
    </source>
</evidence>
<dbReference type="CDD" id="cd05403">
    <property type="entry name" value="NT_KNTase_like"/>
    <property type="match status" value="1"/>
</dbReference>
<reference evidence="2" key="1">
    <citation type="submission" date="2020-10" db="EMBL/GenBank/DDBJ databases">
        <authorList>
            <person name="Gilroy R."/>
        </authorList>
    </citation>
    <scope>NUCLEOTIDE SEQUENCE</scope>
    <source>
        <strain evidence="2">ChiGjej1B1-2707</strain>
    </source>
</reference>
<organism evidence="2 3">
    <name type="scientific">Candidatus Aveggerthella stercoripullorum</name>
    <dbReference type="NCBI Taxonomy" id="2840688"/>
    <lineage>
        <taxon>Bacteria</taxon>
        <taxon>Bacillati</taxon>
        <taxon>Actinomycetota</taxon>
        <taxon>Coriobacteriia</taxon>
        <taxon>Eggerthellales</taxon>
        <taxon>Eggerthellaceae</taxon>
        <taxon>Eggerthellaceae incertae sedis</taxon>
        <taxon>Candidatus Aveggerthella</taxon>
    </lineage>
</organism>
<dbReference type="InterPro" id="IPR002934">
    <property type="entry name" value="Polymerase_NTP_transf_dom"/>
</dbReference>
<dbReference type="Proteomes" id="UP000824261">
    <property type="component" value="Unassembled WGS sequence"/>
</dbReference>
<dbReference type="EMBL" id="DVGB01000098">
    <property type="protein sequence ID" value="HIR02230.1"/>
    <property type="molecule type" value="Genomic_DNA"/>
</dbReference>
<dbReference type="Gene3D" id="3.30.460.10">
    <property type="entry name" value="Beta Polymerase, domain 2"/>
    <property type="match status" value="1"/>
</dbReference>
<evidence type="ECO:0000259" key="1">
    <source>
        <dbReference type="Pfam" id="PF01909"/>
    </source>
</evidence>
<reference evidence="2" key="2">
    <citation type="journal article" date="2021" name="PeerJ">
        <title>Extensive microbial diversity within the chicken gut microbiome revealed by metagenomics and culture.</title>
        <authorList>
            <person name="Gilroy R."/>
            <person name="Ravi A."/>
            <person name="Getino M."/>
            <person name="Pursley I."/>
            <person name="Horton D.L."/>
            <person name="Alikhan N.F."/>
            <person name="Baker D."/>
            <person name="Gharbi K."/>
            <person name="Hall N."/>
            <person name="Watson M."/>
            <person name="Adriaenssens E.M."/>
            <person name="Foster-Nyarko E."/>
            <person name="Jarju S."/>
            <person name="Secka A."/>
            <person name="Antonio M."/>
            <person name="Oren A."/>
            <person name="Chaudhuri R.R."/>
            <person name="La Ragione R."/>
            <person name="Hildebrand F."/>
            <person name="Pallen M.J."/>
        </authorList>
    </citation>
    <scope>NUCLEOTIDE SEQUENCE</scope>
    <source>
        <strain evidence="2">ChiGjej1B1-2707</strain>
    </source>
</reference>
<dbReference type="GO" id="GO:0016779">
    <property type="term" value="F:nucleotidyltransferase activity"/>
    <property type="evidence" value="ECO:0007669"/>
    <property type="project" value="InterPro"/>
</dbReference>
<dbReference type="Pfam" id="PF01909">
    <property type="entry name" value="NTP_transf_2"/>
    <property type="match status" value="1"/>
</dbReference>
<accession>A0A9D1A1S9</accession>
<sequence>MDAFAWAEEAKEKLQAEFGSRLRFVGLQGSRARDEAREGSDIDLVVLLDRIGADDLARYRAVVESMPHSELACGFVGSERALAAWPRHELFQFYHDTHALFGELPDAGTFTKADARQAARMGASGIYHAACHAYVFDGDAADGILESLFKGAFFTLQALQFSRTGVYPRTKAEIAAQLAGEEARILEIGRDWETHRPKDDTECRELVDLLLRWSESIVTGE</sequence>
<dbReference type="SUPFAM" id="SSF81301">
    <property type="entry name" value="Nucleotidyltransferase"/>
    <property type="match status" value="1"/>
</dbReference>
<feature type="domain" description="Polymerase nucleotidyl transferase" evidence="1">
    <location>
        <begin position="9"/>
        <end position="51"/>
    </location>
</feature>
<dbReference type="AlphaFoldDB" id="A0A9D1A1S9"/>
<name>A0A9D1A1S9_9ACTN</name>
<gene>
    <name evidence="2" type="ORF">IAA69_08240</name>
</gene>
<evidence type="ECO:0000313" key="3">
    <source>
        <dbReference type="Proteomes" id="UP000824261"/>
    </source>
</evidence>